<dbReference type="PANTHER" id="PTHR43297:SF2">
    <property type="entry name" value="DIPEPTIDE TRANSPORT ATP-BINDING PROTEIN DPPD"/>
    <property type="match status" value="1"/>
</dbReference>
<accession>A0AAE3E8U9</accession>
<keyword evidence="6 9" id="KW-0067">ATP-binding</keyword>
<reference evidence="9" key="1">
    <citation type="submission" date="2021-10" db="EMBL/GenBank/DDBJ databases">
        <title>Anaerobic single-cell dispensing facilitates the cultivation of human gut bacteria.</title>
        <authorList>
            <person name="Afrizal A."/>
        </authorList>
    </citation>
    <scope>NUCLEOTIDE SEQUENCE</scope>
    <source>
        <strain evidence="9">CLA-AA-H215</strain>
    </source>
</reference>
<evidence type="ECO:0000259" key="8">
    <source>
        <dbReference type="PROSITE" id="PS50893"/>
    </source>
</evidence>
<keyword evidence="7" id="KW-0472">Membrane</keyword>
<dbReference type="CDD" id="cd03257">
    <property type="entry name" value="ABC_NikE_OppD_transporters"/>
    <property type="match status" value="1"/>
</dbReference>
<dbReference type="Gene3D" id="3.40.50.300">
    <property type="entry name" value="P-loop containing nucleotide triphosphate hydrolases"/>
    <property type="match status" value="1"/>
</dbReference>
<feature type="domain" description="ABC transporter" evidence="8">
    <location>
        <begin position="13"/>
        <end position="259"/>
    </location>
</feature>
<evidence type="ECO:0000256" key="3">
    <source>
        <dbReference type="ARBA" id="ARBA00022448"/>
    </source>
</evidence>
<keyword evidence="3" id="KW-0813">Transport</keyword>
<evidence type="ECO:0000256" key="5">
    <source>
        <dbReference type="ARBA" id="ARBA00022741"/>
    </source>
</evidence>
<keyword evidence="4" id="KW-1003">Cell membrane</keyword>
<dbReference type="Proteomes" id="UP001198182">
    <property type="component" value="Unassembled WGS sequence"/>
</dbReference>
<organism evidence="9 10">
    <name type="scientific">Hominifimenecus microfluidus</name>
    <dbReference type="NCBI Taxonomy" id="2885348"/>
    <lineage>
        <taxon>Bacteria</taxon>
        <taxon>Bacillati</taxon>
        <taxon>Bacillota</taxon>
        <taxon>Clostridia</taxon>
        <taxon>Lachnospirales</taxon>
        <taxon>Lachnospiraceae</taxon>
        <taxon>Hominifimenecus</taxon>
    </lineage>
</organism>
<dbReference type="InterPro" id="IPR050388">
    <property type="entry name" value="ABC_Ni/Peptide_Import"/>
</dbReference>
<sequence length="323" mass="35997">MEDHERMKDAALLRISNLNTMYGNSLILKGISMSVGHGEIVGVVGESGSGKSTVIYSAMGLLGKGGRVASGEIRYKTQDLLKISAEELRRLRGEKMTLIAQNPMDSFHPIRKIGKELRLFVKAHQTVSYPKAENEMLRLMEKFGLRDGREILGKYAFELSGGMCQRTAAALAMVRKPEVLFADEPTSALDVTVQKQVVEEMLRVREEAGTSILIVSHNIGVISYMADKIYVMYAGSVVEYGSTREIIRYSAHPYTQNLIQAVPKMNQPIFRAAGTAMRAQESSGCPYVNHCPEKKKICEEQMPAFREILDGHYVRCWKSGEVL</sequence>
<dbReference type="PROSITE" id="PS50893">
    <property type="entry name" value="ABC_TRANSPORTER_2"/>
    <property type="match status" value="1"/>
</dbReference>
<comment type="subcellular location">
    <subcellularLocation>
        <location evidence="1">Cell membrane</location>
        <topology evidence="1">Peripheral membrane protein</topology>
    </subcellularLocation>
</comment>
<dbReference type="Pfam" id="PF00005">
    <property type="entry name" value="ABC_tran"/>
    <property type="match status" value="1"/>
</dbReference>
<dbReference type="GO" id="GO:0016887">
    <property type="term" value="F:ATP hydrolysis activity"/>
    <property type="evidence" value="ECO:0007669"/>
    <property type="project" value="InterPro"/>
</dbReference>
<comment type="caution">
    <text evidence="9">The sequence shown here is derived from an EMBL/GenBank/DDBJ whole genome shotgun (WGS) entry which is preliminary data.</text>
</comment>
<evidence type="ECO:0000256" key="4">
    <source>
        <dbReference type="ARBA" id="ARBA00022475"/>
    </source>
</evidence>
<evidence type="ECO:0000256" key="7">
    <source>
        <dbReference type="ARBA" id="ARBA00023136"/>
    </source>
</evidence>
<dbReference type="InterPro" id="IPR003593">
    <property type="entry name" value="AAA+_ATPase"/>
</dbReference>
<evidence type="ECO:0000313" key="10">
    <source>
        <dbReference type="Proteomes" id="UP001198182"/>
    </source>
</evidence>
<protein>
    <submittedName>
        <fullName evidence="9">ABC transporter ATP-binding protein</fullName>
    </submittedName>
</protein>
<evidence type="ECO:0000313" key="9">
    <source>
        <dbReference type="EMBL" id="MCC2229606.1"/>
    </source>
</evidence>
<evidence type="ECO:0000256" key="6">
    <source>
        <dbReference type="ARBA" id="ARBA00022840"/>
    </source>
</evidence>
<dbReference type="NCBIfam" id="TIGR01727">
    <property type="entry name" value="oligo_HPY"/>
    <property type="match status" value="1"/>
</dbReference>
<dbReference type="SUPFAM" id="SSF52540">
    <property type="entry name" value="P-loop containing nucleoside triphosphate hydrolases"/>
    <property type="match status" value="1"/>
</dbReference>
<keyword evidence="5" id="KW-0547">Nucleotide-binding</keyword>
<dbReference type="InterPro" id="IPR027417">
    <property type="entry name" value="P-loop_NTPase"/>
</dbReference>
<evidence type="ECO:0000256" key="2">
    <source>
        <dbReference type="ARBA" id="ARBA00005417"/>
    </source>
</evidence>
<dbReference type="InterPro" id="IPR003439">
    <property type="entry name" value="ABC_transporter-like_ATP-bd"/>
</dbReference>
<dbReference type="SMART" id="SM00382">
    <property type="entry name" value="AAA"/>
    <property type="match status" value="1"/>
</dbReference>
<dbReference type="AlphaFoldDB" id="A0AAE3E8U9"/>
<comment type="similarity">
    <text evidence="2">Belongs to the ABC transporter superfamily.</text>
</comment>
<gene>
    <name evidence="9" type="ORF">LKD81_01140</name>
</gene>
<proteinExistence type="inferred from homology"/>
<evidence type="ECO:0000256" key="1">
    <source>
        <dbReference type="ARBA" id="ARBA00004202"/>
    </source>
</evidence>
<dbReference type="GO" id="GO:0015833">
    <property type="term" value="P:peptide transport"/>
    <property type="evidence" value="ECO:0007669"/>
    <property type="project" value="InterPro"/>
</dbReference>
<dbReference type="GO" id="GO:0005524">
    <property type="term" value="F:ATP binding"/>
    <property type="evidence" value="ECO:0007669"/>
    <property type="project" value="UniProtKB-KW"/>
</dbReference>
<dbReference type="GO" id="GO:0005886">
    <property type="term" value="C:plasma membrane"/>
    <property type="evidence" value="ECO:0007669"/>
    <property type="project" value="UniProtKB-SubCell"/>
</dbReference>
<dbReference type="EMBL" id="JAJEQR010000003">
    <property type="protein sequence ID" value="MCC2229606.1"/>
    <property type="molecule type" value="Genomic_DNA"/>
</dbReference>
<name>A0AAE3E8U9_9FIRM</name>
<keyword evidence="10" id="KW-1185">Reference proteome</keyword>
<dbReference type="PANTHER" id="PTHR43297">
    <property type="entry name" value="OLIGOPEPTIDE TRANSPORT ATP-BINDING PROTEIN APPD"/>
    <property type="match status" value="1"/>
</dbReference>
<dbReference type="Pfam" id="PF08352">
    <property type="entry name" value="oligo_HPY"/>
    <property type="match status" value="1"/>
</dbReference>
<dbReference type="InterPro" id="IPR013563">
    <property type="entry name" value="Oligopep_ABC_C"/>
</dbReference>